<proteinExistence type="predicted"/>
<reference evidence="3" key="1">
    <citation type="submission" date="2023-06" db="EMBL/GenBank/DDBJ databases">
        <title>Black Yeasts Isolated from many extreme environments.</title>
        <authorList>
            <person name="Coleine C."/>
            <person name="Stajich J.E."/>
            <person name="Selbmann L."/>
        </authorList>
    </citation>
    <scope>NUCLEOTIDE SEQUENCE</scope>
    <source>
        <strain evidence="3">CCFEE 5200</strain>
    </source>
</reference>
<feature type="region of interest" description="Disordered" evidence="1">
    <location>
        <begin position="70"/>
        <end position="106"/>
    </location>
</feature>
<accession>A0AAN6KU37</accession>
<dbReference type="PANTHER" id="PTHR12461:SF101">
    <property type="entry name" value="TRNA WYBUTOSINE-SYNTHESIZING PROTEIN 4"/>
    <property type="match status" value="1"/>
</dbReference>
<dbReference type="Gene3D" id="2.60.120.650">
    <property type="entry name" value="Cupin"/>
    <property type="match status" value="1"/>
</dbReference>
<evidence type="ECO:0000259" key="2">
    <source>
        <dbReference type="PROSITE" id="PS51184"/>
    </source>
</evidence>
<dbReference type="SUPFAM" id="SSF51197">
    <property type="entry name" value="Clavaminate synthase-like"/>
    <property type="match status" value="1"/>
</dbReference>
<dbReference type="PANTHER" id="PTHR12461">
    <property type="entry name" value="HYPOXIA-INDUCIBLE FACTOR 1 ALPHA INHIBITOR-RELATED"/>
    <property type="match status" value="1"/>
</dbReference>
<dbReference type="Pfam" id="PF13621">
    <property type="entry name" value="Cupin_8"/>
    <property type="match status" value="1"/>
</dbReference>
<dbReference type="PROSITE" id="PS51184">
    <property type="entry name" value="JMJC"/>
    <property type="match status" value="1"/>
</dbReference>
<dbReference type="EMBL" id="JAUJLE010000036">
    <property type="protein sequence ID" value="KAK1000727.1"/>
    <property type="molecule type" value="Genomic_DNA"/>
</dbReference>
<comment type="caution">
    <text evidence="3">The sequence shown here is derived from an EMBL/GenBank/DDBJ whole genome shotgun (WGS) entry which is preliminary data.</text>
</comment>
<evidence type="ECO:0000313" key="3">
    <source>
        <dbReference type="EMBL" id="KAK1000727.1"/>
    </source>
</evidence>
<dbReference type="InterPro" id="IPR003347">
    <property type="entry name" value="JmjC_dom"/>
</dbReference>
<feature type="domain" description="JmjC" evidence="2">
    <location>
        <begin position="365"/>
        <end position="544"/>
    </location>
</feature>
<evidence type="ECO:0000313" key="4">
    <source>
        <dbReference type="Proteomes" id="UP001175353"/>
    </source>
</evidence>
<evidence type="ECO:0000256" key="1">
    <source>
        <dbReference type="SAM" id="MobiDB-lite"/>
    </source>
</evidence>
<name>A0AAN6KU37_9PEZI</name>
<dbReference type="AlphaFoldDB" id="A0AAN6KU37"/>
<sequence length="544" mass="61020">MLSGAEIDWGVPFSTSTTVLKDDTGEIGEACDDTAVPIVLPRRDNPMSHVVCAGRPSRAPNDVTSVEVASCTPGETDEQGISLDRDDDPVAPTSQKRKTSENSTPEDLRLLAQEIEDLLNNAAANDTVQECGPAPLRIIATQPEKVLDLAHAKLHASPYQSVPLQWRRLFEEASLYNAVKLLKARSLGTLANNRVKLRRTDADVVGVSESGDWLQEIVEVLDRGISLSGAPGRRPVFDAIFEQLCMHIADQDRFDWTCFHILKPPELKSRHPSIATDGPFDLETFQQRLNRDCKPVILSSAIEHWPARRLWSDPKYLLRLTLGGRRLVLVEIGESYVAEGWSQRMMPMRDFIATYLLPEDPAETGYLAQYDLFAQIPSLRDDIRIPDICYSTPPPADTDALRTAGLTAVEQLDEPLLNAWLGPKGTKTPLHTDPYHNVFCQVVGYKYVRLYPPNETDRLYPRGLDEKGINMENTSRVDMSRLWSQVHDPPADEADRLSGEFPLFKEAKYVEAVLKPGDSLYVPLGWWHYVESLTASFSVSFWWN</sequence>
<protein>
    <recommendedName>
        <fullName evidence="2">JmjC domain-containing protein</fullName>
    </recommendedName>
</protein>
<keyword evidence="4" id="KW-1185">Reference proteome</keyword>
<dbReference type="InterPro" id="IPR041667">
    <property type="entry name" value="Cupin_8"/>
</dbReference>
<gene>
    <name evidence="3" type="ORF">LTR91_005645</name>
</gene>
<organism evidence="3 4">
    <name type="scientific">Friedmanniomyces endolithicus</name>
    <dbReference type="NCBI Taxonomy" id="329885"/>
    <lineage>
        <taxon>Eukaryota</taxon>
        <taxon>Fungi</taxon>
        <taxon>Dikarya</taxon>
        <taxon>Ascomycota</taxon>
        <taxon>Pezizomycotina</taxon>
        <taxon>Dothideomycetes</taxon>
        <taxon>Dothideomycetidae</taxon>
        <taxon>Mycosphaerellales</taxon>
        <taxon>Teratosphaeriaceae</taxon>
        <taxon>Friedmanniomyces</taxon>
    </lineage>
</organism>
<dbReference type="SMART" id="SM00558">
    <property type="entry name" value="JmjC"/>
    <property type="match status" value="1"/>
</dbReference>
<dbReference type="Proteomes" id="UP001175353">
    <property type="component" value="Unassembled WGS sequence"/>
</dbReference>